<dbReference type="Proteomes" id="UP000254802">
    <property type="component" value="Unassembled WGS sequence"/>
</dbReference>
<evidence type="ECO:0000256" key="4">
    <source>
        <dbReference type="ARBA" id="ARBA00022729"/>
    </source>
</evidence>
<evidence type="ECO:0000313" key="12">
    <source>
        <dbReference type="EMBL" id="TRB75631.1"/>
    </source>
</evidence>
<dbReference type="Proteomes" id="UP000315164">
    <property type="component" value="Unassembled WGS sequence"/>
</dbReference>
<proteinExistence type="inferred from homology"/>
<evidence type="ECO:0000256" key="5">
    <source>
        <dbReference type="ARBA" id="ARBA00023136"/>
    </source>
</evidence>
<dbReference type="GO" id="GO:0009279">
    <property type="term" value="C:cell outer membrane"/>
    <property type="evidence" value="ECO:0007669"/>
    <property type="project" value="UniProtKB-SubCell"/>
</dbReference>
<evidence type="ECO:0000313" key="13">
    <source>
        <dbReference type="Proteomes" id="UP000254802"/>
    </source>
</evidence>
<keyword evidence="15" id="KW-1185">Reference proteome</keyword>
<keyword evidence="2" id="KW-1134">Transmembrane beta strand</keyword>
<dbReference type="InterPro" id="IPR057556">
    <property type="entry name" value="TPR_Slam"/>
</dbReference>
<dbReference type="AlphaFoldDB" id="A0A248ZZB8"/>
<gene>
    <name evidence="12" type="ORF">FEA53_04375</name>
    <name evidence="11" type="ORF">FEB89_04380</name>
    <name evidence="10" type="ORF">NCTC10638_02921</name>
</gene>
<dbReference type="KEGG" id="mhay:VK67_06855"/>
<evidence type="ECO:0000313" key="11">
    <source>
        <dbReference type="EMBL" id="TRB38939.1"/>
    </source>
</evidence>
<organism evidence="12 14">
    <name type="scientific">Mannheimia haemolytica</name>
    <name type="common">Pasteurella haemolytica</name>
    <dbReference type="NCBI Taxonomy" id="75985"/>
    <lineage>
        <taxon>Bacteria</taxon>
        <taxon>Pseudomonadati</taxon>
        <taxon>Pseudomonadota</taxon>
        <taxon>Gammaproteobacteria</taxon>
        <taxon>Pasteurellales</taxon>
        <taxon>Pasteurellaceae</taxon>
        <taxon>Mannheimia</taxon>
    </lineage>
</organism>
<dbReference type="Proteomes" id="UP000318394">
    <property type="component" value="Unassembled WGS sequence"/>
</dbReference>
<reference evidence="10 13" key="1">
    <citation type="submission" date="2018-06" db="EMBL/GenBank/DDBJ databases">
        <authorList>
            <consortium name="Pathogen Informatics"/>
            <person name="Doyle S."/>
        </authorList>
    </citation>
    <scope>NUCLEOTIDE SEQUENCE [LARGE SCALE GENOMIC DNA]</scope>
    <source>
        <strain evidence="10 13">NCTC10638</strain>
    </source>
</reference>
<dbReference type="SUPFAM" id="SSF48452">
    <property type="entry name" value="TPR-like"/>
    <property type="match status" value="1"/>
</dbReference>
<dbReference type="EMBL" id="VAJI01000005">
    <property type="protein sequence ID" value="TRB38939.1"/>
    <property type="molecule type" value="Genomic_DNA"/>
</dbReference>
<keyword evidence="5" id="KW-0472">Membrane</keyword>
<dbReference type="InterPro" id="IPR007655">
    <property type="entry name" value="Slam_C"/>
</dbReference>
<accession>A0A248ZZB8</accession>
<dbReference type="Gene3D" id="1.25.40.10">
    <property type="entry name" value="Tetratricopeptide repeat domain"/>
    <property type="match status" value="1"/>
</dbReference>
<dbReference type="EMBL" id="VAJB01000005">
    <property type="protein sequence ID" value="TRB75631.1"/>
    <property type="molecule type" value="Genomic_DNA"/>
</dbReference>
<dbReference type="InterPro" id="IPR011990">
    <property type="entry name" value="TPR-like_helical_dom_sf"/>
</dbReference>
<name>A0A248ZZB8_MANHA</name>
<comment type="subcellular location">
    <subcellularLocation>
        <location evidence="1">Cell outer membrane</location>
        <topology evidence="1">Multi-pass membrane protein</topology>
    </subcellularLocation>
</comment>
<evidence type="ECO:0000256" key="6">
    <source>
        <dbReference type="ARBA" id="ARBA00023237"/>
    </source>
</evidence>
<dbReference type="STRING" id="75985.WC39_06850"/>
<evidence type="ECO:0000313" key="15">
    <source>
        <dbReference type="Proteomes" id="UP000318394"/>
    </source>
</evidence>
<dbReference type="GeneID" id="67369018"/>
<evidence type="ECO:0000256" key="3">
    <source>
        <dbReference type="ARBA" id="ARBA00022692"/>
    </source>
</evidence>
<dbReference type="Pfam" id="PF24575">
    <property type="entry name" value="TPR_Slam"/>
    <property type="match status" value="1"/>
</dbReference>
<evidence type="ECO:0000256" key="1">
    <source>
        <dbReference type="ARBA" id="ARBA00004571"/>
    </source>
</evidence>
<dbReference type="KEGG" id="mhaq:WC39_06850"/>
<keyword evidence="4" id="KW-0732">Signal</keyword>
<dbReference type="EMBL" id="UGPN01000002">
    <property type="protein sequence ID" value="STY63751.1"/>
    <property type="molecule type" value="Genomic_DNA"/>
</dbReference>
<dbReference type="RefSeq" id="WP_006248593.1">
    <property type="nucleotide sequence ID" value="NZ_CP011098.1"/>
</dbReference>
<evidence type="ECO:0000313" key="10">
    <source>
        <dbReference type="EMBL" id="STY63751.1"/>
    </source>
</evidence>
<comment type="similarity">
    <text evidence="7">Belongs to the Slam family.</text>
</comment>
<evidence type="ECO:0000313" key="14">
    <source>
        <dbReference type="Proteomes" id="UP000315164"/>
    </source>
</evidence>
<reference evidence="14 15" key="2">
    <citation type="journal article" date="2019" name="Vet. Microbiol.">
        <title>Genetic characterization of susceptible and multi-drug resistant Mannheimia haemolytica isolated from high-risk stocker calves prior to and after antimicrobial metaphylaxis.</title>
        <authorList>
            <person name="Snyder E.R."/>
            <person name="Alvarez-Narvaez S."/>
            <person name="Credille B.C."/>
        </authorList>
    </citation>
    <scope>NUCLEOTIDE SEQUENCE [LARGE SCALE GENOMIC DNA]</scope>
    <source>
        <strain evidence="12 14">UGA-R5-128-1</strain>
        <strain evidence="11 15">UGA-R7-163-1</strain>
    </source>
</reference>
<keyword evidence="6" id="KW-0998">Cell outer membrane</keyword>
<evidence type="ECO:0000259" key="8">
    <source>
        <dbReference type="Pfam" id="PF04575"/>
    </source>
</evidence>
<keyword evidence="3" id="KW-0812">Transmembrane</keyword>
<sequence length="470" mass="55459">MKKIALLALFPMMLFARDPNTTQAYIEHTAQPTTTPQRVKIEKSVPIFNETELRANQLLTEKLLIQAIYSRRLANMEKLTAIYRDFTHIDPVLLRYAQGKIALLKGDYAQAIQHFQTILAKQPKLNTVRIELAIALLYDQQLNQAQAQFEKAKSAEHLPPKVHALIEQYQQHLAKKQEWKFSFSANYVRDGNINRTSKQPNIEQTGYVKQPNLLPQTAHGVHYAFGLQRDFNLFDSHYVSFDNQTQGELYWDNHDYDEITNRTLFGYAYKKSDQTTRLLPFYEKRWKHHRSERWTNGIRLEHAQWFSPHWQLATALEYGKKRYFDLPIYNGSYKLASATLLWLRNPQQFFFVGTDFNQDKTQLKQYSSDTKGIRFGWQREWQALELSSRLTLGYTDRRYKDTAILGGKLNLGRIRHDRVQSANLTLWKRDWHWLGLMPKLQFSYAKHRSNLPSLYAYTDKNINLIIESRF</sequence>
<feature type="domain" description="Surface lipoprotein assembly modifier C-terminal" evidence="8">
    <location>
        <begin position="179"/>
        <end position="470"/>
    </location>
</feature>
<evidence type="ECO:0000259" key="9">
    <source>
        <dbReference type="Pfam" id="PF24575"/>
    </source>
</evidence>
<evidence type="ECO:0000256" key="7">
    <source>
        <dbReference type="ARBA" id="ARBA00023609"/>
    </source>
</evidence>
<feature type="domain" description="Surface lipoprotein assembly modifier N-terminal TPR repeats region" evidence="9">
    <location>
        <begin position="49"/>
        <end position="149"/>
    </location>
</feature>
<dbReference type="OrthoDB" id="7525402at2"/>
<protein>
    <submittedName>
        <fullName evidence="12">DUF560 domain-containing protein</fullName>
    </submittedName>
    <submittedName>
        <fullName evidence="10">TPR repeat-containing protein NMB0313</fullName>
    </submittedName>
</protein>
<dbReference type="Pfam" id="PF04575">
    <property type="entry name" value="SlipAM"/>
    <property type="match status" value="1"/>
</dbReference>
<evidence type="ECO:0000256" key="2">
    <source>
        <dbReference type="ARBA" id="ARBA00022452"/>
    </source>
</evidence>